<accession>A0ABV2HVV9</accession>
<sequence length="83" mass="9202">MHPFLSLDMLAAPRGEGLHPKLARLLRSRIALSTPDVISLRHARDDGLVQAGPNPVGNADEAPQKEVLRFPDGQCRKVWRRKG</sequence>
<name>A0ABV2HVV9_9HYPH</name>
<reference evidence="1 2" key="1">
    <citation type="submission" date="2024-06" db="EMBL/GenBank/DDBJ databases">
        <title>Genomic Encyclopedia of Type Strains, Phase IV (KMG-IV): sequencing the most valuable type-strain genomes for metagenomic binning, comparative biology and taxonomic classification.</title>
        <authorList>
            <person name="Goeker M."/>
        </authorList>
    </citation>
    <scope>NUCLEOTIDE SEQUENCE [LARGE SCALE GENOMIC DNA]</scope>
    <source>
        <strain evidence="1 2">DSM 29846</strain>
    </source>
</reference>
<evidence type="ECO:0000313" key="1">
    <source>
        <dbReference type="EMBL" id="MET3594534.1"/>
    </source>
</evidence>
<keyword evidence="2" id="KW-1185">Reference proteome</keyword>
<protein>
    <submittedName>
        <fullName evidence="1">Uncharacterized protein</fullName>
    </submittedName>
</protein>
<proteinExistence type="predicted"/>
<organism evidence="1 2">
    <name type="scientific">Mesorhizobium shonense</name>
    <dbReference type="NCBI Taxonomy" id="1209948"/>
    <lineage>
        <taxon>Bacteria</taxon>
        <taxon>Pseudomonadati</taxon>
        <taxon>Pseudomonadota</taxon>
        <taxon>Alphaproteobacteria</taxon>
        <taxon>Hyphomicrobiales</taxon>
        <taxon>Phyllobacteriaceae</taxon>
        <taxon>Mesorhizobium</taxon>
    </lineage>
</organism>
<dbReference type="EMBL" id="JBEPLM010000007">
    <property type="protein sequence ID" value="MET3594534.1"/>
    <property type="molecule type" value="Genomic_DNA"/>
</dbReference>
<comment type="caution">
    <text evidence="1">The sequence shown here is derived from an EMBL/GenBank/DDBJ whole genome shotgun (WGS) entry which is preliminary data.</text>
</comment>
<evidence type="ECO:0000313" key="2">
    <source>
        <dbReference type="Proteomes" id="UP001549036"/>
    </source>
</evidence>
<dbReference type="Proteomes" id="UP001549036">
    <property type="component" value="Unassembled WGS sequence"/>
</dbReference>
<gene>
    <name evidence="1" type="ORF">ABID26_003942</name>
</gene>